<dbReference type="Gene3D" id="1.10.3230.30">
    <property type="entry name" value="Phage gp6-like head-tail connector protein"/>
    <property type="match status" value="1"/>
</dbReference>
<dbReference type="InterPro" id="IPR021146">
    <property type="entry name" value="Phage_gp6-like_head-tail"/>
</dbReference>
<dbReference type="Pfam" id="PF05135">
    <property type="entry name" value="Phage_connect_1"/>
    <property type="match status" value="1"/>
</dbReference>
<accession>A0A8S5N9C4</accession>
<dbReference type="EMBL" id="BK015102">
    <property type="protein sequence ID" value="DAD91052.1"/>
    <property type="molecule type" value="Genomic_DNA"/>
</dbReference>
<proteinExistence type="predicted"/>
<sequence>MVMTVINTETAMEHLRLDDEIDKTMVEGYLAAAEDAAMQFLNRRFFADQAALDSAVENESAGDRPLIITPSIQSAVLLIVGWLYENRGDDLSPDIPRPARWLLNPWRIQMGV</sequence>
<dbReference type="NCBIfam" id="TIGR01560">
    <property type="entry name" value="put_DNA_pack"/>
    <property type="match status" value="1"/>
</dbReference>
<reference evidence="1" key="1">
    <citation type="journal article" date="2021" name="Proc. Natl. Acad. Sci. U.S.A.">
        <title>A Catalog of Tens of Thousands of Viruses from Human Metagenomes Reveals Hidden Associations with Chronic Diseases.</title>
        <authorList>
            <person name="Tisza M.J."/>
            <person name="Buck C.B."/>
        </authorList>
    </citation>
    <scope>NUCLEOTIDE SEQUENCE</scope>
    <source>
        <strain evidence="1">CttsA2</strain>
    </source>
</reference>
<evidence type="ECO:0000313" key="1">
    <source>
        <dbReference type="EMBL" id="DAD91052.1"/>
    </source>
</evidence>
<name>A0A8S5N9C4_9CAUD</name>
<protein>
    <submittedName>
        <fullName evidence="1">Head tail connector</fullName>
    </submittedName>
</protein>
<dbReference type="CDD" id="cd08054">
    <property type="entry name" value="gp6"/>
    <property type="match status" value="1"/>
</dbReference>
<dbReference type="InterPro" id="IPR006450">
    <property type="entry name" value="Phage_HK97_gp6-like"/>
</dbReference>
<organism evidence="1">
    <name type="scientific">Siphoviridae sp. cttsA2</name>
    <dbReference type="NCBI Taxonomy" id="2826497"/>
    <lineage>
        <taxon>Viruses</taxon>
        <taxon>Duplodnaviria</taxon>
        <taxon>Heunggongvirae</taxon>
        <taxon>Uroviricota</taxon>
        <taxon>Caudoviricetes</taxon>
    </lineage>
</organism>